<organism evidence="11 12">
    <name type="scientific">Raphanus sativus</name>
    <name type="common">Radish</name>
    <name type="synonym">Raphanus raphanistrum var. sativus</name>
    <dbReference type="NCBI Taxonomy" id="3726"/>
    <lineage>
        <taxon>Eukaryota</taxon>
        <taxon>Viridiplantae</taxon>
        <taxon>Streptophyta</taxon>
        <taxon>Embryophyta</taxon>
        <taxon>Tracheophyta</taxon>
        <taxon>Spermatophyta</taxon>
        <taxon>Magnoliopsida</taxon>
        <taxon>eudicotyledons</taxon>
        <taxon>Gunneridae</taxon>
        <taxon>Pentapetalae</taxon>
        <taxon>rosids</taxon>
        <taxon>malvids</taxon>
        <taxon>Brassicales</taxon>
        <taxon>Brassicaceae</taxon>
        <taxon>Brassiceae</taxon>
        <taxon>Raphanus</taxon>
    </lineage>
</organism>
<evidence type="ECO:0000259" key="10">
    <source>
        <dbReference type="PROSITE" id="PS50863"/>
    </source>
</evidence>
<reference evidence="11" key="1">
    <citation type="journal article" date="2019" name="Database">
        <title>The radish genome database (RadishGD): an integrated information resource for radish genomics.</title>
        <authorList>
            <person name="Yu H.J."/>
            <person name="Baek S."/>
            <person name="Lee Y.J."/>
            <person name="Cho A."/>
            <person name="Mun J.H."/>
        </authorList>
    </citation>
    <scope>NUCLEOTIDE SEQUENCE [LARGE SCALE GENOMIC DNA]</scope>
    <source>
        <strain evidence="11">cv. WK10039</strain>
    </source>
</reference>
<feature type="region of interest" description="Disordered" evidence="9">
    <location>
        <begin position="443"/>
        <end position="493"/>
    </location>
</feature>
<feature type="region of interest" description="Disordered" evidence="9">
    <location>
        <begin position="634"/>
        <end position="731"/>
    </location>
</feature>
<dbReference type="Pfam" id="PF02362">
    <property type="entry name" value="B3"/>
    <property type="match status" value="1"/>
</dbReference>
<protein>
    <submittedName>
        <fullName evidence="12">B3 domain-containing transcription factor VAL3 isoform X1</fullName>
    </submittedName>
</protein>
<dbReference type="PROSITE" id="PS50863">
    <property type="entry name" value="B3"/>
    <property type="match status" value="1"/>
</dbReference>
<dbReference type="RefSeq" id="XP_018471231.2">
    <property type="nucleotide sequence ID" value="XM_018615729.2"/>
</dbReference>
<feature type="domain" description="TF-B3" evidence="10">
    <location>
        <begin position="339"/>
        <end position="440"/>
    </location>
</feature>
<proteinExistence type="predicted"/>
<gene>
    <name evidence="12" type="primary">LOC108842730</name>
</gene>
<dbReference type="GeneID" id="108842730"/>
<keyword evidence="4" id="KW-0862">Zinc</keyword>
<keyword evidence="2" id="KW-0479">Metal-binding</keyword>
<evidence type="ECO:0000256" key="8">
    <source>
        <dbReference type="ARBA" id="ARBA00023242"/>
    </source>
</evidence>
<dbReference type="Proteomes" id="UP000504610">
    <property type="component" value="Chromosome 2"/>
</dbReference>
<evidence type="ECO:0000256" key="6">
    <source>
        <dbReference type="ARBA" id="ARBA00023125"/>
    </source>
</evidence>
<dbReference type="PANTHER" id="PTHR46245">
    <property type="entry name" value="B3 DOMAIN-CONTAINING PROTEIN OS07G0563300"/>
    <property type="match status" value="1"/>
</dbReference>
<accession>A0A6J0MI91</accession>
<sequence length="731" mass="81646">MLPFPSSSSSVMASSYPTRFCFNRECPDFNRHECYRPGWRLRNGDFADLCSRCASAYEQGKFCDIFHQRASGWRCCESCGKRIHCGCIVSASAFMLLDAGGIECLTCARKKVSVGPNFRPPPSFLYQSPIAEKFNDMSLDWSSSARSYRPPNLSGPSILQYNLHNRGDGYEFNQPTSRDKATAYSTEKQRGMNDLMGKLMSVNSNNHSSSILYNQKPGPNCKVPTCPNVNAYQPLISLKEGPLGTQRAFPVTTPIETNGHLGLDERYLWHKANSSPLSHLHNDLNSVAPLESKNLNFGIHLDTPGKYQVVPRYCPKVPYKNQVLQNLSNESVSVVTPLFEKILSVSDAGRVGRMVLPKKCAEAFLPQISQTDGVPLTVHDSTGKEWTFQFRFWFNNNSRMYFLEGVTPCIQSMQLQAGDTVIFSRVDPEKKLIMGFRKASVAQSSDQETGLNNNRESSTNGDQAEPIDKHPPTEKKKSSMTTTRSKRQKVEKGDLSELKLTWEEAQGFILPPPNLTPSITTIEGIEFEEYEDAPVIGKPNTGLGSTYSANGRLSAEQDDEEAKDEAEGLLTSPKSTSKHPRHRNGCTCIVCIQSPSGASPKHGRRCSCTVCDTVRRRRETLLLRKKKQQIEIENKARKELESPNSDEELRQSANNSGTTSKNHEQRHAPPSKAQIDLNFQPERDEESLSPSNTTTKDKSPHHDETSCKPPSSSSVHSRHHHHKLHVDFADS</sequence>
<keyword evidence="5" id="KW-0805">Transcription regulation</keyword>
<dbReference type="AlphaFoldDB" id="A0A6J0MI91"/>
<evidence type="ECO:0000256" key="5">
    <source>
        <dbReference type="ARBA" id="ARBA00023015"/>
    </source>
</evidence>
<keyword evidence="7" id="KW-0804">Transcription</keyword>
<comment type="subcellular location">
    <subcellularLocation>
        <location evidence="1">Nucleus</location>
    </subcellularLocation>
</comment>
<dbReference type="GO" id="GO:0005634">
    <property type="term" value="C:nucleus"/>
    <property type="evidence" value="ECO:0007669"/>
    <property type="project" value="UniProtKB-SubCell"/>
</dbReference>
<evidence type="ECO:0000256" key="3">
    <source>
        <dbReference type="ARBA" id="ARBA00022771"/>
    </source>
</evidence>
<feature type="compositionally biased region" description="Polar residues" evidence="9">
    <location>
        <begin position="443"/>
        <end position="462"/>
    </location>
</feature>
<feature type="compositionally biased region" description="Basic and acidic residues" evidence="9">
    <location>
        <begin position="466"/>
        <end position="477"/>
    </location>
</feature>
<dbReference type="PANTHER" id="PTHR46245:SF10">
    <property type="entry name" value="B3 DOMAIN-CONTAINING TRANSCRIPTION FACTOR VAL3"/>
    <property type="match status" value="1"/>
</dbReference>
<evidence type="ECO:0000256" key="1">
    <source>
        <dbReference type="ARBA" id="ARBA00004123"/>
    </source>
</evidence>
<evidence type="ECO:0000313" key="11">
    <source>
        <dbReference type="Proteomes" id="UP000504610"/>
    </source>
</evidence>
<dbReference type="GO" id="GO:0006355">
    <property type="term" value="P:regulation of DNA-templated transcription"/>
    <property type="evidence" value="ECO:0007669"/>
    <property type="project" value="UniProtKB-ARBA"/>
</dbReference>
<dbReference type="GO" id="GO:0003677">
    <property type="term" value="F:DNA binding"/>
    <property type="evidence" value="ECO:0007669"/>
    <property type="project" value="UniProtKB-KW"/>
</dbReference>
<dbReference type="FunFam" id="2.40.330.10:FF:000006">
    <property type="entry name" value="B3 domain-containing transcription repressor VAL1"/>
    <property type="match status" value="1"/>
</dbReference>
<dbReference type="CDD" id="cd10017">
    <property type="entry name" value="B3_DNA"/>
    <property type="match status" value="1"/>
</dbReference>
<dbReference type="InterPro" id="IPR015300">
    <property type="entry name" value="DNA-bd_pseudobarrel_sf"/>
</dbReference>
<evidence type="ECO:0000256" key="2">
    <source>
        <dbReference type="ARBA" id="ARBA00022723"/>
    </source>
</evidence>
<keyword evidence="6" id="KW-0238">DNA-binding</keyword>
<evidence type="ECO:0000256" key="7">
    <source>
        <dbReference type="ARBA" id="ARBA00023163"/>
    </source>
</evidence>
<evidence type="ECO:0000256" key="4">
    <source>
        <dbReference type="ARBA" id="ARBA00022833"/>
    </source>
</evidence>
<reference evidence="12" key="2">
    <citation type="submission" date="2025-08" db="UniProtKB">
        <authorList>
            <consortium name="RefSeq"/>
        </authorList>
    </citation>
    <scope>IDENTIFICATION</scope>
    <source>
        <tissue evidence="12">Leaf</tissue>
    </source>
</reference>
<dbReference type="InterPro" id="IPR057743">
    <property type="entry name" value="Zfn_VAL1-3_N"/>
</dbReference>
<feature type="region of interest" description="Disordered" evidence="9">
    <location>
        <begin position="547"/>
        <end position="582"/>
    </location>
</feature>
<keyword evidence="11" id="KW-1185">Reference proteome</keyword>
<evidence type="ECO:0000313" key="12">
    <source>
        <dbReference type="RefSeq" id="XP_018471231.2"/>
    </source>
</evidence>
<dbReference type="Gene3D" id="2.40.330.10">
    <property type="entry name" value="DNA-binding pseudobarrel domain"/>
    <property type="match status" value="1"/>
</dbReference>
<dbReference type="SUPFAM" id="SSF101936">
    <property type="entry name" value="DNA-binding pseudobarrel domain"/>
    <property type="match status" value="1"/>
</dbReference>
<keyword evidence="3" id="KW-0863">Zinc-finger</keyword>
<evidence type="ECO:0000256" key="9">
    <source>
        <dbReference type="SAM" id="MobiDB-lite"/>
    </source>
</evidence>
<dbReference type="Pfam" id="PF25813">
    <property type="entry name" value="zf_VAL1_N"/>
    <property type="match status" value="1"/>
</dbReference>
<feature type="compositionally biased region" description="Polar residues" evidence="9">
    <location>
        <begin position="651"/>
        <end position="660"/>
    </location>
</feature>
<dbReference type="GO" id="GO:0008270">
    <property type="term" value="F:zinc ion binding"/>
    <property type="evidence" value="ECO:0007669"/>
    <property type="project" value="UniProtKB-KW"/>
</dbReference>
<dbReference type="SMART" id="SM01019">
    <property type="entry name" value="B3"/>
    <property type="match status" value="1"/>
</dbReference>
<dbReference type="InterPro" id="IPR003340">
    <property type="entry name" value="B3_DNA-bd"/>
</dbReference>
<name>A0A6J0MI91_RAPSA</name>
<dbReference type="OrthoDB" id="757982at2759"/>
<dbReference type="KEGG" id="rsz:108842730"/>
<keyword evidence="8" id="KW-0539">Nucleus</keyword>
<feature type="compositionally biased region" description="Basic and acidic residues" evidence="9">
    <location>
        <begin position="695"/>
        <end position="706"/>
    </location>
</feature>